<keyword evidence="4" id="KW-1185">Reference proteome</keyword>
<keyword evidence="1" id="KW-0732">Signal</keyword>
<dbReference type="SUPFAM" id="SSF53474">
    <property type="entry name" value="alpha/beta-Hydrolases"/>
    <property type="match status" value="1"/>
</dbReference>
<dbReference type="Pfam" id="PF10503">
    <property type="entry name" value="Esterase_PHB"/>
    <property type="match status" value="1"/>
</dbReference>
<dbReference type="NCBIfam" id="TIGR01840">
    <property type="entry name" value="esterase_phb"/>
    <property type="match status" value="1"/>
</dbReference>
<protein>
    <submittedName>
        <fullName evidence="3">PHB depolymerase family esterase</fullName>
    </submittedName>
</protein>
<dbReference type="InterPro" id="IPR029058">
    <property type="entry name" value="AB_hydrolase_fold"/>
</dbReference>
<dbReference type="InterPro" id="IPR050955">
    <property type="entry name" value="Plant_Biomass_Hydrol_Est"/>
</dbReference>
<sequence length="377" mass="39050">MKPSDHTMRQAMRLMRTGDLQAATRTLQHALAGSIDAPAAPASHAGRGEAHAGAPAIDGEFRVIDGGRAPRAGAVPAWPGHRAAGGDGGLPRHRFSCDAGQLEYGLHVPAGLDAAGAPLLLMLHGCTQTPEDFARGTRMNQLADAHGYVVAWPAQSAERNPNRCWNWFRGSDQQRGRGEPAMLAALTRHLVAAHRLDAGRVYVAGLSAGGAMAAVLASTHPDVYAAIGVHSGLPIGLASDVPSAFAAMRKGGAQRRPRAGAGAEPVPAIVFHGDSDTTVHPGNGQGVVEQSLGDASAVRDSASTVERHVEPGGRSATRTVHRAGDGRIAAEHWVVHGSGHAWSGGDAAGSYTDPCGPDASAQMLRFFAGCSRRREAE</sequence>
<gene>
    <name evidence="3" type="ORF">QFW77_11465</name>
</gene>
<comment type="caution">
    <text evidence="3">The sequence shown here is derived from an EMBL/GenBank/DDBJ whole genome shotgun (WGS) entry which is preliminary data.</text>
</comment>
<dbReference type="Proteomes" id="UP001156940">
    <property type="component" value="Unassembled WGS sequence"/>
</dbReference>
<dbReference type="RefSeq" id="WP_280574838.1">
    <property type="nucleotide sequence ID" value="NZ_JARXRM010000035.1"/>
</dbReference>
<reference evidence="3 4" key="1">
    <citation type="submission" date="2023-04" db="EMBL/GenBank/DDBJ databases">
        <title>Luteimonas endophyticus RD2P54.</title>
        <authorList>
            <person name="Sun J.-Q."/>
        </authorList>
    </citation>
    <scope>NUCLEOTIDE SEQUENCE [LARGE SCALE GENOMIC DNA]</scope>
    <source>
        <strain evidence="3 4">RD2P54</strain>
    </source>
</reference>
<keyword evidence="2" id="KW-0378">Hydrolase</keyword>
<evidence type="ECO:0000256" key="1">
    <source>
        <dbReference type="ARBA" id="ARBA00022729"/>
    </source>
</evidence>
<name>A0ABT6J9W0_9GAMM</name>
<organism evidence="3 4">
    <name type="scientific">Luteimonas endophytica</name>
    <dbReference type="NCBI Taxonomy" id="3042023"/>
    <lineage>
        <taxon>Bacteria</taxon>
        <taxon>Pseudomonadati</taxon>
        <taxon>Pseudomonadota</taxon>
        <taxon>Gammaproteobacteria</taxon>
        <taxon>Lysobacterales</taxon>
        <taxon>Lysobacteraceae</taxon>
        <taxon>Luteimonas</taxon>
    </lineage>
</organism>
<dbReference type="PANTHER" id="PTHR43037">
    <property type="entry name" value="UNNAMED PRODUCT-RELATED"/>
    <property type="match status" value="1"/>
</dbReference>
<dbReference type="PANTHER" id="PTHR43037:SF1">
    <property type="entry name" value="BLL1128 PROTEIN"/>
    <property type="match status" value="1"/>
</dbReference>
<dbReference type="EMBL" id="JARXRM010000035">
    <property type="protein sequence ID" value="MDH5823605.1"/>
    <property type="molecule type" value="Genomic_DNA"/>
</dbReference>
<evidence type="ECO:0000313" key="4">
    <source>
        <dbReference type="Proteomes" id="UP001156940"/>
    </source>
</evidence>
<dbReference type="InterPro" id="IPR010126">
    <property type="entry name" value="Esterase_phb"/>
</dbReference>
<accession>A0ABT6J9W0</accession>
<proteinExistence type="predicted"/>
<dbReference type="Gene3D" id="3.40.50.1820">
    <property type="entry name" value="alpha/beta hydrolase"/>
    <property type="match status" value="1"/>
</dbReference>
<evidence type="ECO:0000256" key="2">
    <source>
        <dbReference type="ARBA" id="ARBA00022801"/>
    </source>
</evidence>
<evidence type="ECO:0000313" key="3">
    <source>
        <dbReference type="EMBL" id="MDH5823605.1"/>
    </source>
</evidence>